<dbReference type="InterPro" id="IPR004328">
    <property type="entry name" value="BRO1_dom"/>
</dbReference>
<organism evidence="3 4">
    <name type="scientific">Colletotrichum navitas</name>
    <dbReference type="NCBI Taxonomy" id="681940"/>
    <lineage>
        <taxon>Eukaryota</taxon>
        <taxon>Fungi</taxon>
        <taxon>Dikarya</taxon>
        <taxon>Ascomycota</taxon>
        <taxon>Pezizomycotina</taxon>
        <taxon>Sordariomycetes</taxon>
        <taxon>Hypocreomycetidae</taxon>
        <taxon>Glomerellales</taxon>
        <taxon>Glomerellaceae</taxon>
        <taxon>Colletotrichum</taxon>
        <taxon>Colletotrichum graminicola species complex</taxon>
    </lineage>
</organism>
<evidence type="ECO:0000256" key="1">
    <source>
        <dbReference type="ARBA" id="ARBA00038154"/>
    </source>
</evidence>
<dbReference type="GeneID" id="85448510"/>
<comment type="similarity">
    <text evidence="1">Belongs to the palA/RIM20 family.</text>
</comment>
<proteinExistence type="inferred from homology"/>
<sequence length="323" mass="35954">MTTISTFLLLPFRKSTHLSLWALRCRISSISFGVAPTTECGQPVPRPRGIKTLQAYTGQLVWIGGKFPIDMGAEFTWYSALGYNTERRMVRNNLKYELMNILYNLASLYSKLAVALSRGKEGLKTAAGYIALAAGVLDHIRKEILPELRMSDPPEDVDADTLESLSYLLLAQSQECFWQKEDPEAGRLCRPYPRSLEDLVNRLCMSLEKAIATKNGIIPPLSEYELHLAGEFYTVCDAGRALSLDITLHLMPLLSQNGSSPHRSKTAAGALHKAARRWKLDDPRHILSAVAFDQATQERLGPVRFLSIKTLSSPSLKVPLPNL</sequence>
<dbReference type="Gene3D" id="1.25.40.280">
    <property type="entry name" value="alix/aip1 like domains"/>
    <property type="match status" value="1"/>
</dbReference>
<evidence type="ECO:0000313" key="4">
    <source>
        <dbReference type="Proteomes" id="UP001230504"/>
    </source>
</evidence>
<dbReference type="GO" id="GO:0005768">
    <property type="term" value="C:endosome"/>
    <property type="evidence" value="ECO:0007669"/>
    <property type="project" value="TreeGrafter"/>
</dbReference>
<dbReference type="PROSITE" id="PS51180">
    <property type="entry name" value="BRO1"/>
    <property type="match status" value="1"/>
</dbReference>
<dbReference type="SMART" id="SM01041">
    <property type="entry name" value="BRO1"/>
    <property type="match status" value="1"/>
</dbReference>
<evidence type="ECO:0000259" key="2">
    <source>
        <dbReference type="PROSITE" id="PS51180"/>
    </source>
</evidence>
<dbReference type="PANTHER" id="PTHR23030">
    <property type="entry name" value="PCD6 INTERACTING PROTEIN-RELATED"/>
    <property type="match status" value="1"/>
</dbReference>
<dbReference type="Pfam" id="PF03097">
    <property type="entry name" value="BRO1"/>
    <property type="match status" value="1"/>
</dbReference>
<keyword evidence="4" id="KW-1185">Reference proteome</keyword>
<dbReference type="PANTHER" id="PTHR23030:SF39">
    <property type="entry name" value="PROGRAMMED CELL DEATH 6-INTERACTING PROTEIN"/>
    <property type="match status" value="1"/>
</dbReference>
<gene>
    <name evidence="3" type="ORF">LY79DRAFT_674237</name>
</gene>
<dbReference type="Proteomes" id="UP001230504">
    <property type="component" value="Unassembled WGS sequence"/>
</dbReference>
<reference evidence="3" key="1">
    <citation type="submission" date="2021-06" db="EMBL/GenBank/DDBJ databases">
        <title>Comparative genomics, transcriptomics and evolutionary studies reveal genomic signatures of adaptation to plant cell wall in hemibiotrophic fungi.</title>
        <authorList>
            <consortium name="DOE Joint Genome Institute"/>
            <person name="Baroncelli R."/>
            <person name="Diaz J.F."/>
            <person name="Benocci T."/>
            <person name="Peng M."/>
            <person name="Battaglia E."/>
            <person name="Haridas S."/>
            <person name="Andreopoulos W."/>
            <person name="Labutti K."/>
            <person name="Pangilinan J."/>
            <person name="Floch G.L."/>
            <person name="Makela M.R."/>
            <person name="Henrissat B."/>
            <person name="Grigoriev I.V."/>
            <person name="Crouch J.A."/>
            <person name="De Vries R.P."/>
            <person name="Sukno S.A."/>
            <person name="Thon M.R."/>
        </authorList>
    </citation>
    <scope>NUCLEOTIDE SEQUENCE</scope>
    <source>
        <strain evidence="3">CBS 125086</strain>
    </source>
</reference>
<protein>
    <submittedName>
        <fullName evidence="3">BRO1-like domain-containing protein</fullName>
    </submittedName>
</protein>
<dbReference type="InterPro" id="IPR038499">
    <property type="entry name" value="BRO1_sf"/>
</dbReference>
<dbReference type="EMBL" id="JAHLJV010000113">
    <property type="protein sequence ID" value="KAK1570091.1"/>
    <property type="molecule type" value="Genomic_DNA"/>
</dbReference>
<name>A0AAD8UYG2_9PEZI</name>
<dbReference type="AlphaFoldDB" id="A0AAD8UYG2"/>
<accession>A0AAD8UYG2</accession>
<feature type="domain" description="BRO1" evidence="2">
    <location>
        <begin position="6"/>
        <end position="323"/>
    </location>
</feature>
<evidence type="ECO:0000313" key="3">
    <source>
        <dbReference type="EMBL" id="KAK1570091.1"/>
    </source>
</evidence>
<dbReference type="RefSeq" id="XP_060408258.1">
    <property type="nucleotide sequence ID" value="XM_060564270.1"/>
</dbReference>
<comment type="caution">
    <text evidence="3">The sequence shown here is derived from an EMBL/GenBank/DDBJ whole genome shotgun (WGS) entry which is preliminary data.</text>
</comment>